<name>U9TAF0_RHIID</name>
<gene>
    <name evidence="1" type="ORF">GLOINDRAFT_5685</name>
</gene>
<sequence>MYRIVKELANYTIYDVAEAYFDINIIDELEVLISQFSKSDLNAYEYLHIKEKVNLTDAKKAIDKTIKFLYKQKLEFDNANKELKILKKLHKKVKLLIVNNFKQLVFHYFQYNNNV</sequence>
<dbReference type="EMBL" id="KI295121">
    <property type="protein sequence ID" value="ESA03303.1"/>
    <property type="molecule type" value="Genomic_DNA"/>
</dbReference>
<evidence type="ECO:0000313" key="1">
    <source>
        <dbReference type="EMBL" id="ESA03303.1"/>
    </source>
</evidence>
<protein>
    <submittedName>
        <fullName evidence="1">Uncharacterized protein</fullName>
    </submittedName>
</protein>
<reference evidence="1" key="1">
    <citation type="submission" date="2013-07" db="EMBL/GenBank/DDBJ databases">
        <title>The genome of an arbuscular mycorrhizal fungus provides insights into the evolution of the oldest plant symbiosis.</title>
        <authorList>
            <consortium name="DOE Joint Genome Institute"/>
            <person name="Tisserant E."/>
            <person name="Malbreil M."/>
            <person name="Kuo A."/>
            <person name="Kohler A."/>
            <person name="Symeonidi A."/>
            <person name="Balestrini R."/>
            <person name="Charron P."/>
            <person name="Duensing N."/>
            <person name="Frei-dit-Frey N."/>
            <person name="Gianinazzi-Pearson V."/>
            <person name="Gilbert B."/>
            <person name="Handa Y."/>
            <person name="Hijri M."/>
            <person name="Kaul R."/>
            <person name="Kawaguchi M."/>
            <person name="Krajinski F."/>
            <person name="Lammers P."/>
            <person name="Lapierre D."/>
            <person name="Masclaux F.G."/>
            <person name="Murat C."/>
            <person name="Morin E."/>
            <person name="Ndikumana S."/>
            <person name="Pagni M."/>
            <person name="Petitpierre D."/>
            <person name="Requena N."/>
            <person name="Rosikiewicz P."/>
            <person name="Riley R."/>
            <person name="Saito K."/>
            <person name="San Clemente H."/>
            <person name="Shapiro H."/>
            <person name="van Tuinen D."/>
            <person name="Becard G."/>
            <person name="Bonfante P."/>
            <person name="Paszkowski U."/>
            <person name="Shachar-Hill Y."/>
            <person name="Young J.P."/>
            <person name="Sanders I.R."/>
            <person name="Henrissat B."/>
            <person name="Rensing S.A."/>
            <person name="Grigoriev I.V."/>
            <person name="Corradi N."/>
            <person name="Roux C."/>
            <person name="Martin F."/>
        </authorList>
    </citation>
    <scope>NUCLEOTIDE SEQUENCE</scope>
    <source>
        <strain evidence="1">DAOM 197198</strain>
    </source>
</reference>
<dbReference type="AlphaFoldDB" id="U9TAF0"/>
<accession>U9TAF0</accession>
<dbReference type="HOGENOM" id="CLU_2110257_0_0_1"/>
<proteinExistence type="predicted"/>
<organism evidence="1">
    <name type="scientific">Rhizophagus irregularis (strain DAOM 181602 / DAOM 197198 / MUCL 43194)</name>
    <name type="common">Arbuscular mycorrhizal fungus</name>
    <name type="synonym">Glomus intraradices</name>
    <dbReference type="NCBI Taxonomy" id="747089"/>
    <lineage>
        <taxon>Eukaryota</taxon>
        <taxon>Fungi</taxon>
        <taxon>Fungi incertae sedis</taxon>
        <taxon>Mucoromycota</taxon>
        <taxon>Glomeromycotina</taxon>
        <taxon>Glomeromycetes</taxon>
        <taxon>Glomerales</taxon>
        <taxon>Glomeraceae</taxon>
        <taxon>Rhizophagus</taxon>
    </lineage>
</organism>